<evidence type="ECO:0000259" key="1">
    <source>
        <dbReference type="PROSITE" id="PS51186"/>
    </source>
</evidence>
<dbReference type="Gene3D" id="3.40.630.30">
    <property type="match status" value="1"/>
</dbReference>
<dbReference type="PANTHER" id="PTHR43415">
    <property type="entry name" value="SPERMIDINE N(1)-ACETYLTRANSFERASE"/>
    <property type="match status" value="1"/>
</dbReference>
<keyword evidence="3" id="KW-1185">Reference proteome</keyword>
<dbReference type="PANTHER" id="PTHR43415:SF3">
    <property type="entry name" value="GNAT-FAMILY ACETYLTRANSFERASE"/>
    <property type="match status" value="1"/>
</dbReference>
<dbReference type="PROSITE" id="PS51186">
    <property type="entry name" value="GNAT"/>
    <property type="match status" value="1"/>
</dbReference>
<dbReference type="InterPro" id="IPR000182">
    <property type="entry name" value="GNAT_dom"/>
</dbReference>
<dbReference type="EMBL" id="PISD01000019">
    <property type="protein sequence ID" value="PKG29119.1"/>
    <property type="molecule type" value="Genomic_DNA"/>
</dbReference>
<evidence type="ECO:0000313" key="3">
    <source>
        <dbReference type="Proteomes" id="UP000233343"/>
    </source>
</evidence>
<accession>A0A2N0ZHX1</accession>
<dbReference type="SUPFAM" id="SSF55729">
    <property type="entry name" value="Acyl-CoA N-acyltransferases (Nat)"/>
    <property type="match status" value="1"/>
</dbReference>
<protein>
    <submittedName>
        <fullName evidence="2">N-acetyltransferase</fullName>
    </submittedName>
</protein>
<gene>
    <name evidence="2" type="ORF">CWS20_10165</name>
</gene>
<dbReference type="Proteomes" id="UP000233343">
    <property type="component" value="Unassembled WGS sequence"/>
</dbReference>
<comment type="caution">
    <text evidence="2">The sequence shown here is derived from an EMBL/GenBank/DDBJ whole genome shotgun (WGS) entry which is preliminary data.</text>
</comment>
<reference evidence="2 3" key="1">
    <citation type="journal article" date="2010" name="Int. J. Syst. Evol. Microbiol.">
        <title>Bacillus horneckiae sp. nov., isolated from a spacecraft-assembly clean room.</title>
        <authorList>
            <person name="Vaishampayan P."/>
            <person name="Probst A."/>
            <person name="Krishnamurthi S."/>
            <person name="Ghosh S."/>
            <person name="Osman S."/>
            <person name="McDowall A."/>
            <person name="Ruckmani A."/>
            <person name="Mayilraj S."/>
            <person name="Venkateswaran K."/>
        </authorList>
    </citation>
    <scope>NUCLEOTIDE SEQUENCE [LARGE SCALE GENOMIC DNA]</scope>
    <source>
        <strain evidence="3">1PO1SC</strain>
    </source>
</reference>
<feature type="domain" description="N-acetyltransferase" evidence="1">
    <location>
        <begin position="3"/>
        <end position="157"/>
    </location>
</feature>
<dbReference type="RefSeq" id="WP_066198652.1">
    <property type="nucleotide sequence ID" value="NZ_JAFDQP010000004.1"/>
</dbReference>
<organism evidence="2 3">
    <name type="scientific">Cytobacillus horneckiae</name>
    <dbReference type="NCBI Taxonomy" id="549687"/>
    <lineage>
        <taxon>Bacteria</taxon>
        <taxon>Bacillati</taxon>
        <taxon>Bacillota</taxon>
        <taxon>Bacilli</taxon>
        <taxon>Bacillales</taxon>
        <taxon>Bacillaceae</taxon>
        <taxon>Cytobacillus</taxon>
    </lineage>
</organism>
<proteinExistence type="predicted"/>
<dbReference type="InterPro" id="IPR016181">
    <property type="entry name" value="Acyl_CoA_acyltransferase"/>
</dbReference>
<name>A0A2N0ZHX1_9BACI</name>
<sequence length="159" mass="18454">MKLSLRPINKSIAEEILKWKYDPPYDFYNNRLSDESLKELLENNYYTVFNEGELFGFFCYGKSAQVPIGHQYSVYRDDQVDIGLGLAPIQTGRGNGKAFLEFIFHHAIKKFGNKPLRLTVANFNKRAIHLYEKMGFEKTKELSNGHTLFFVMVKNVDCL</sequence>
<dbReference type="GO" id="GO:0016747">
    <property type="term" value="F:acyltransferase activity, transferring groups other than amino-acyl groups"/>
    <property type="evidence" value="ECO:0007669"/>
    <property type="project" value="InterPro"/>
</dbReference>
<dbReference type="AlphaFoldDB" id="A0A2N0ZHX1"/>
<dbReference type="Pfam" id="PF00583">
    <property type="entry name" value="Acetyltransf_1"/>
    <property type="match status" value="1"/>
</dbReference>
<keyword evidence="2" id="KW-0808">Transferase</keyword>
<evidence type="ECO:0000313" key="2">
    <source>
        <dbReference type="EMBL" id="PKG29119.1"/>
    </source>
</evidence>